<organism evidence="3 4">
    <name type="scientific">Lactuca saligna</name>
    <name type="common">Willowleaf lettuce</name>
    <dbReference type="NCBI Taxonomy" id="75948"/>
    <lineage>
        <taxon>Eukaryota</taxon>
        <taxon>Viridiplantae</taxon>
        <taxon>Streptophyta</taxon>
        <taxon>Embryophyta</taxon>
        <taxon>Tracheophyta</taxon>
        <taxon>Spermatophyta</taxon>
        <taxon>Magnoliopsida</taxon>
        <taxon>eudicotyledons</taxon>
        <taxon>Gunneridae</taxon>
        <taxon>Pentapetalae</taxon>
        <taxon>asterids</taxon>
        <taxon>campanulids</taxon>
        <taxon>Asterales</taxon>
        <taxon>Asteraceae</taxon>
        <taxon>Cichorioideae</taxon>
        <taxon>Cichorieae</taxon>
        <taxon>Lactucinae</taxon>
        <taxon>Lactuca</taxon>
    </lineage>
</organism>
<sequence length="108" mass="11886">MNSCYCSLSCTRDGTSDAPVLHEDDISLAMGIQGTEVAKESSDIVILEDNFASIVKCCSFIGLGKLEIVKNIVLVAQSELKWKQLSELAMSTRLLEMAKLQCSYKTIY</sequence>
<keyword evidence="2" id="KW-0460">Magnesium</keyword>
<dbReference type="PRINTS" id="PR00119">
    <property type="entry name" value="CATATPASE"/>
</dbReference>
<dbReference type="InterPro" id="IPR023214">
    <property type="entry name" value="HAD_sf"/>
</dbReference>
<keyword evidence="4" id="KW-1185">Reference proteome</keyword>
<dbReference type="AlphaFoldDB" id="A0AA35ZF86"/>
<protein>
    <submittedName>
        <fullName evidence="3">Uncharacterized protein</fullName>
    </submittedName>
</protein>
<dbReference type="Proteomes" id="UP001177003">
    <property type="component" value="Chromosome 6"/>
</dbReference>
<comment type="subcellular location">
    <subcellularLocation>
        <location evidence="1">Endomembrane system</location>
        <topology evidence="1">Multi-pass membrane protein</topology>
    </subcellularLocation>
</comment>
<dbReference type="GO" id="GO:0005886">
    <property type="term" value="C:plasma membrane"/>
    <property type="evidence" value="ECO:0007669"/>
    <property type="project" value="TreeGrafter"/>
</dbReference>
<dbReference type="Gene3D" id="3.40.50.1000">
    <property type="entry name" value="HAD superfamily/HAD-like"/>
    <property type="match status" value="1"/>
</dbReference>
<name>A0AA35ZF86_LACSI</name>
<dbReference type="PANTHER" id="PTHR24093">
    <property type="entry name" value="CATION TRANSPORTING ATPASE"/>
    <property type="match status" value="1"/>
</dbReference>
<dbReference type="GO" id="GO:0012505">
    <property type="term" value="C:endomembrane system"/>
    <property type="evidence" value="ECO:0007669"/>
    <property type="project" value="UniProtKB-SubCell"/>
</dbReference>
<evidence type="ECO:0000313" key="3">
    <source>
        <dbReference type="EMBL" id="CAI9290852.1"/>
    </source>
</evidence>
<dbReference type="EMBL" id="OX465082">
    <property type="protein sequence ID" value="CAI9290852.1"/>
    <property type="molecule type" value="Genomic_DNA"/>
</dbReference>
<evidence type="ECO:0000313" key="4">
    <source>
        <dbReference type="Proteomes" id="UP001177003"/>
    </source>
</evidence>
<dbReference type="PANTHER" id="PTHR24093:SF369">
    <property type="entry name" value="CALCIUM-TRANSPORTING ATPASE"/>
    <property type="match status" value="1"/>
</dbReference>
<accession>A0AA35ZF86</accession>
<reference evidence="3" key="1">
    <citation type="submission" date="2023-04" db="EMBL/GenBank/DDBJ databases">
        <authorList>
            <person name="Vijverberg K."/>
            <person name="Xiong W."/>
            <person name="Schranz E."/>
        </authorList>
    </citation>
    <scope>NUCLEOTIDE SEQUENCE</scope>
</reference>
<dbReference type="SUPFAM" id="SSF56784">
    <property type="entry name" value="HAD-like"/>
    <property type="match status" value="1"/>
</dbReference>
<evidence type="ECO:0000256" key="2">
    <source>
        <dbReference type="ARBA" id="ARBA00022842"/>
    </source>
</evidence>
<proteinExistence type="predicted"/>
<evidence type="ECO:0000256" key="1">
    <source>
        <dbReference type="ARBA" id="ARBA00004127"/>
    </source>
</evidence>
<gene>
    <name evidence="3" type="ORF">LSALG_LOCUS30025</name>
</gene>
<dbReference type="GO" id="GO:0005388">
    <property type="term" value="F:P-type calcium transporter activity"/>
    <property type="evidence" value="ECO:0007669"/>
    <property type="project" value="TreeGrafter"/>
</dbReference>
<dbReference type="InterPro" id="IPR036412">
    <property type="entry name" value="HAD-like_sf"/>
</dbReference>